<dbReference type="AlphaFoldDB" id="A0A9P8JQW6"/>
<feature type="non-terminal residue" evidence="12">
    <location>
        <position position="608"/>
    </location>
</feature>
<feature type="compositionally biased region" description="Basic and acidic residues" evidence="9">
    <location>
        <begin position="118"/>
        <end position="132"/>
    </location>
</feature>
<evidence type="ECO:0000256" key="4">
    <source>
        <dbReference type="ARBA" id="ARBA00023136"/>
    </source>
</evidence>
<comment type="subcellular location">
    <subcellularLocation>
        <location evidence="1">Membrane</location>
        <topology evidence="1">Multi-pass membrane protein</topology>
    </subcellularLocation>
</comment>
<gene>
    <name evidence="12" type="ORF">KCU98_g12778</name>
</gene>
<dbReference type="GO" id="GO:0005886">
    <property type="term" value="C:plasma membrane"/>
    <property type="evidence" value="ECO:0007669"/>
    <property type="project" value="TreeGrafter"/>
</dbReference>
<dbReference type="InterPro" id="IPR011701">
    <property type="entry name" value="MFS"/>
</dbReference>
<feature type="region of interest" description="Disordered" evidence="9">
    <location>
        <begin position="55"/>
        <end position="159"/>
    </location>
</feature>
<accession>A0A9P8JQW6</accession>
<comment type="function">
    <text evidence="6">MFS transporter; part of the gene cluster that mediates the biosynthesis of cercosporin, a light-activated, non-host-selective toxin. The perylenequinone chromophore of cercosporin absorbs light energy to attain an electronically-activated triplet state and produces active oxygen species such as the hydroxyl radical, superoxide, hydrogen peroxide or singlet oxygen upon reaction with oxygen molecules. These reactive oxygen species cause damage to various cellular components including lipids, proteins and nucleic acids. Responsible for secretion and accumulation of cercosporin, but does not play any roles in self-protection against the toxicity of cercosporin.</text>
</comment>
<dbReference type="InterPro" id="IPR036259">
    <property type="entry name" value="MFS_trans_sf"/>
</dbReference>
<dbReference type="Proteomes" id="UP000729357">
    <property type="component" value="Unassembled WGS sequence"/>
</dbReference>
<feature type="transmembrane region" description="Helical" evidence="10">
    <location>
        <begin position="260"/>
        <end position="284"/>
    </location>
</feature>
<evidence type="ECO:0000313" key="12">
    <source>
        <dbReference type="EMBL" id="KAG9973220.1"/>
    </source>
</evidence>
<feature type="transmembrane region" description="Helical" evidence="10">
    <location>
        <begin position="169"/>
        <end position="186"/>
    </location>
</feature>
<feature type="transmembrane region" description="Helical" evidence="10">
    <location>
        <begin position="206"/>
        <end position="224"/>
    </location>
</feature>
<name>A0A9P8JQW6_AURME</name>
<feature type="transmembrane region" description="Helical" evidence="10">
    <location>
        <begin position="481"/>
        <end position="500"/>
    </location>
</feature>
<reference evidence="12" key="1">
    <citation type="journal article" date="2021" name="J Fungi (Basel)">
        <title>Virulence traits and population genomics of the black yeast Aureobasidium melanogenum.</title>
        <authorList>
            <person name="Cernosa A."/>
            <person name="Sun X."/>
            <person name="Gostincar C."/>
            <person name="Fang C."/>
            <person name="Gunde-Cimerman N."/>
            <person name="Song Z."/>
        </authorList>
    </citation>
    <scope>NUCLEOTIDE SEQUENCE</scope>
    <source>
        <strain evidence="12">EXF-9298</strain>
    </source>
</reference>
<dbReference type="SUPFAM" id="SSF103473">
    <property type="entry name" value="MFS general substrate transporter"/>
    <property type="match status" value="1"/>
</dbReference>
<evidence type="ECO:0000256" key="3">
    <source>
        <dbReference type="ARBA" id="ARBA00022989"/>
    </source>
</evidence>
<evidence type="ECO:0000259" key="11">
    <source>
        <dbReference type="PROSITE" id="PS50850"/>
    </source>
</evidence>
<feature type="domain" description="Major facilitator superfamily (MFS) profile" evidence="11">
    <location>
        <begin position="171"/>
        <end position="608"/>
    </location>
</feature>
<organism evidence="12 13">
    <name type="scientific">Aureobasidium melanogenum</name>
    <name type="common">Aureobasidium pullulans var. melanogenum</name>
    <dbReference type="NCBI Taxonomy" id="46634"/>
    <lineage>
        <taxon>Eukaryota</taxon>
        <taxon>Fungi</taxon>
        <taxon>Dikarya</taxon>
        <taxon>Ascomycota</taxon>
        <taxon>Pezizomycotina</taxon>
        <taxon>Dothideomycetes</taxon>
        <taxon>Dothideomycetidae</taxon>
        <taxon>Dothideales</taxon>
        <taxon>Saccotheciaceae</taxon>
        <taxon>Aureobasidium</taxon>
    </lineage>
</organism>
<dbReference type="PANTHER" id="PTHR23502:SF47">
    <property type="entry name" value="MAJOR FACILITATOR SUPERFAMILY (MFS) PROFILE DOMAIN-CONTAINING PROTEIN-RELATED"/>
    <property type="match status" value="1"/>
</dbReference>
<feature type="transmembrane region" description="Helical" evidence="10">
    <location>
        <begin position="236"/>
        <end position="254"/>
    </location>
</feature>
<dbReference type="CDD" id="cd17323">
    <property type="entry name" value="MFS_Tpo1_MDR_like"/>
    <property type="match status" value="1"/>
</dbReference>
<feature type="transmembrane region" description="Helical" evidence="10">
    <location>
        <begin position="573"/>
        <end position="596"/>
    </location>
</feature>
<evidence type="ECO:0000256" key="5">
    <source>
        <dbReference type="ARBA" id="ARBA00038347"/>
    </source>
</evidence>
<comment type="similarity">
    <text evidence="5">Belongs to the major facilitator superfamily. CAR1 family.</text>
</comment>
<evidence type="ECO:0000256" key="10">
    <source>
        <dbReference type="SAM" id="Phobius"/>
    </source>
</evidence>
<feature type="transmembrane region" description="Helical" evidence="10">
    <location>
        <begin position="439"/>
        <end position="460"/>
    </location>
</feature>
<dbReference type="FunFam" id="1.20.1250.20:FF:000011">
    <property type="entry name" value="MFS multidrug transporter, putative"/>
    <property type="match status" value="1"/>
</dbReference>
<keyword evidence="4 10" id="KW-0472">Membrane</keyword>
<dbReference type="PANTHER" id="PTHR23502">
    <property type="entry name" value="MAJOR FACILITATOR SUPERFAMILY"/>
    <property type="match status" value="1"/>
</dbReference>
<evidence type="ECO:0000256" key="1">
    <source>
        <dbReference type="ARBA" id="ARBA00004141"/>
    </source>
</evidence>
<keyword evidence="2 10" id="KW-0812">Transmembrane</keyword>
<comment type="caution">
    <text evidence="12">The sequence shown here is derived from an EMBL/GenBank/DDBJ whole genome shotgun (WGS) entry which is preliminary data.</text>
</comment>
<feature type="transmembrane region" description="Helical" evidence="10">
    <location>
        <begin position="328"/>
        <end position="355"/>
    </location>
</feature>
<proteinExistence type="inferred from homology"/>
<evidence type="ECO:0000256" key="2">
    <source>
        <dbReference type="ARBA" id="ARBA00022692"/>
    </source>
</evidence>
<reference evidence="12" key="2">
    <citation type="submission" date="2021-08" db="EMBL/GenBank/DDBJ databases">
        <authorList>
            <person name="Gostincar C."/>
            <person name="Sun X."/>
            <person name="Song Z."/>
            <person name="Gunde-Cimerman N."/>
        </authorList>
    </citation>
    <scope>NUCLEOTIDE SEQUENCE</scope>
    <source>
        <strain evidence="12">EXF-9298</strain>
    </source>
</reference>
<feature type="compositionally biased region" description="Low complexity" evidence="9">
    <location>
        <begin position="59"/>
        <end position="76"/>
    </location>
</feature>
<keyword evidence="3 10" id="KW-1133">Transmembrane helix</keyword>
<keyword evidence="13" id="KW-1185">Reference proteome</keyword>
<evidence type="ECO:0000256" key="6">
    <source>
        <dbReference type="ARBA" id="ARBA00053977"/>
    </source>
</evidence>
<dbReference type="EMBL" id="JAHFXS010002250">
    <property type="protein sequence ID" value="KAG9973220.1"/>
    <property type="molecule type" value="Genomic_DNA"/>
</dbReference>
<evidence type="ECO:0000256" key="9">
    <source>
        <dbReference type="SAM" id="MobiDB-lite"/>
    </source>
</evidence>
<evidence type="ECO:0000313" key="13">
    <source>
        <dbReference type="Proteomes" id="UP000729357"/>
    </source>
</evidence>
<dbReference type="Gene3D" id="1.20.1250.20">
    <property type="entry name" value="MFS general substrate transporter like domains"/>
    <property type="match status" value="1"/>
</dbReference>
<dbReference type="GO" id="GO:0022857">
    <property type="term" value="F:transmembrane transporter activity"/>
    <property type="evidence" value="ECO:0007669"/>
    <property type="project" value="InterPro"/>
</dbReference>
<feature type="non-terminal residue" evidence="12">
    <location>
        <position position="1"/>
    </location>
</feature>
<evidence type="ECO:0000256" key="8">
    <source>
        <dbReference type="ARBA" id="ARBA00077167"/>
    </source>
</evidence>
<feature type="transmembrane region" description="Helical" evidence="10">
    <location>
        <begin position="296"/>
        <end position="322"/>
    </location>
</feature>
<sequence>FDYLFAGFLSGKYPVTIVMAEHYGDGIIRTASGRQTYAPDGLLTSDQHVPLDNEQQSRAASISGTTTAHSTSSSISDPSGETKDDDDQNSKPKTKTGLPAGITAGLNEENFSTEADVEMQRERTNRSLNEKDDEKDDGEDKEEKDPNLVDWDGPDDPGNPMNFPEWKKWMITIVAGLMTFSVTFASSVFSTATTPTSQLFGVSQEVMILGTSLFVLGFAFGPIVWSPFSELYGRKIPLFIGFFIFAIFQIPVAVAQNVYTIFICRFFGGFAASAPLGIVGGLLADIFGPVDRGIAVAVFASATFIGPVAGPIVGGFITMSYLGWRWTAWITLIMAAFFGIIGFVLIPETLAPVLLSRRAKKIRFATKNWAIHAKADENEVDLKDLAHRYLLKPFQMLAMEPILVAVTLYMGFIYGFLYLCFEAYPIAFQQERGWNAGVGALPFAAIIVGVAFGSCFIAYFTKTRFARKMEETGDVVPEERMIPMIVGGALLPIGMFWFAWTSNPNIIWVPEVISGSFIGGGILLIFLQGLNYIIDVYKANANSAIAANTFFRSWLGAGFPMFATYMFDNLGVPWAMSLLGFLTLALFPVPILFFFYGSKIRKMSKFTM</sequence>
<dbReference type="InterPro" id="IPR020846">
    <property type="entry name" value="MFS_dom"/>
</dbReference>
<protein>
    <recommendedName>
        <fullName evidence="7">Cercosporin MFS transporter CTB4</fullName>
    </recommendedName>
    <alternativeName>
        <fullName evidence="8">Cercosporin toxin biosynthesis cluster protein 4</fullName>
    </alternativeName>
</protein>
<evidence type="ECO:0000256" key="7">
    <source>
        <dbReference type="ARBA" id="ARBA00069139"/>
    </source>
</evidence>
<dbReference type="PROSITE" id="PS50850">
    <property type="entry name" value="MFS"/>
    <property type="match status" value="1"/>
</dbReference>
<dbReference type="Pfam" id="PF07690">
    <property type="entry name" value="MFS_1"/>
    <property type="match status" value="1"/>
</dbReference>
<feature type="transmembrane region" description="Helical" evidence="10">
    <location>
        <begin position="512"/>
        <end position="533"/>
    </location>
</feature>
<feature type="transmembrane region" description="Helical" evidence="10">
    <location>
        <begin position="397"/>
        <end position="419"/>
    </location>
</feature>